<feature type="region of interest" description="Disordered" evidence="1">
    <location>
        <begin position="113"/>
        <end position="135"/>
    </location>
</feature>
<accession>A0A383XR36</accession>
<evidence type="ECO:0000256" key="1">
    <source>
        <dbReference type="SAM" id="MobiDB-lite"/>
    </source>
</evidence>
<dbReference type="Proteomes" id="UP000251800">
    <property type="component" value="Unassembled WGS sequence"/>
</dbReference>
<reference evidence="2 3" key="1">
    <citation type="submission" date="2018-05" db="EMBL/GenBank/DDBJ databases">
        <title>Abyssibacter profundi OUC007T gen. nov., sp. nov, a marine bacterium isolated from seawater of the Mariana Trench.</title>
        <authorList>
            <person name="Zhou S."/>
        </authorList>
    </citation>
    <scope>NUCLEOTIDE SEQUENCE [LARGE SCALE GENOMIC DNA]</scope>
    <source>
        <strain evidence="2 3">OUC007</strain>
    </source>
</reference>
<evidence type="ECO:0000313" key="3">
    <source>
        <dbReference type="Proteomes" id="UP000251800"/>
    </source>
</evidence>
<name>A0A383XR36_9GAMM</name>
<dbReference type="EMBL" id="QEQK01000013">
    <property type="protein sequence ID" value="PWN55090.1"/>
    <property type="molecule type" value="Genomic_DNA"/>
</dbReference>
<proteinExistence type="predicted"/>
<protein>
    <submittedName>
        <fullName evidence="2">Uncharacterized protein</fullName>
    </submittedName>
</protein>
<dbReference type="AlphaFoldDB" id="A0A383XR36"/>
<gene>
    <name evidence="2" type="ORF">DEH80_13755</name>
</gene>
<dbReference type="RefSeq" id="WP_109721089.1">
    <property type="nucleotide sequence ID" value="NZ_QEQK01000013.1"/>
</dbReference>
<keyword evidence="3" id="KW-1185">Reference proteome</keyword>
<comment type="caution">
    <text evidence="2">The sequence shown here is derived from an EMBL/GenBank/DDBJ whole genome shotgun (WGS) entry which is preliminary data.</text>
</comment>
<organism evidence="2 3">
    <name type="scientific">Abyssibacter profundi</name>
    <dbReference type="NCBI Taxonomy" id="2182787"/>
    <lineage>
        <taxon>Bacteria</taxon>
        <taxon>Pseudomonadati</taxon>
        <taxon>Pseudomonadota</taxon>
        <taxon>Gammaproteobacteria</taxon>
        <taxon>Chromatiales</taxon>
        <taxon>Oceanococcaceae</taxon>
        <taxon>Abyssibacter</taxon>
    </lineage>
</organism>
<sequence length="135" mass="14848">MPSRFVLREAAAPTVLGPDDGACPETLLTDGRYILEMIAVGGEIIRVRAEQRLGDELHGIVVGVQRYDAKTARRMAVPGSRSGDVESGQRVHFLPEHVQAIIDVELCAAHDRRQAQRPTIHARRSSDRSQSLRSA</sequence>
<evidence type="ECO:0000313" key="2">
    <source>
        <dbReference type="EMBL" id="PWN55090.1"/>
    </source>
</evidence>